<dbReference type="SUPFAM" id="SSF55729">
    <property type="entry name" value="Acyl-CoA N-acyltransferases (Nat)"/>
    <property type="match status" value="1"/>
</dbReference>
<dbReference type="GO" id="GO:0016747">
    <property type="term" value="F:acyltransferase activity, transferring groups other than amino-acyl groups"/>
    <property type="evidence" value="ECO:0007669"/>
    <property type="project" value="InterPro"/>
</dbReference>
<reference evidence="4" key="1">
    <citation type="journal article" date="2014" name="Int. J. Syst. Evol. Microbiol.">
        <title>Complete genome sequence of Corynebacterium casei LMG S-19264T (=DSM 44701T), isolated from a smear-ripened cheese.</title>
        <authorList>
            <consortium name="US DOE Joint Genome Institute (JGI-PGF)"/>
            <person name="Walter F."/>
            <person name="Albersmeier A."/>
            <person name="Kalinowski J."/>
            <person name="Ruckert C."/>
        </authorList>
    </citation>
    <scope>NUCLEOTIDE SEQUENCE</scope>
    <source>
        <strain evidence="4">JCM 17820</strain>
    </source>
</reference>
<dbReference type="RefSeq" id="WP_188996374.1">
    <property type="nucleotide sequence ID" value="NZ_BMOU01000002.1"/>
</dbReference>
<keyword evidence="5" id="KW-1185">Reference proteome</keyword>
<dbReference type="AlphaFoldDB" id="A0A830GJV0"/>
<dbReference type="PROSITE" id="PS51186">
    <property type="entry name" value="GNAT"/>
    <property type="match status" value="1"/>
</dbReference>
<organism evidence="4 5">
    <name type="scientific">Haloarcula pellucida</name>
    <dbReference type="NCBI Taxonomy" id="1427151"/>
    <lineage>
        <taxon>Archaea</taxon>
        <taxon>Methanobacteriati</taxon>
        <taxon>Methanobacteriota</taxon>
        <taxon>Stenosarchaea group</taxon>
        <taxon>Halobacteria</taxon>
        <taxon>Halobacteriales</taxon>
        <taxon>Haloarculaceae</taxon>
        <taxon>Haloarcula</taxon>
    </lineage>
</organism>
<gene>
    <name evidence="4" type="ORF">GCM10009030_16660</name>
</gene>
<keyword evidence="2" id="KW-0012">Acyltransferase</keyword>
<evidence type="ECO:0000259" key="3">
    <source>
        <dbReference type="PROSITE" id="PS51186"/>
    </source>
</evidence>
<dbReference type="InterPro" id="IPR000182">
    <property type="entry name" value="GNAT_dom"/>
</dbReference>
<dbReference type="InterPro" id="IPR016181">
    <property type="entry name" value="Acyl_CoA_acyltransferase"/>
</dbReference>
<dbReference type="InterPro" id="IPR050832">
    <property type="entry name" value="Bact_Acetyltransf"/>
</dbReference>
<sequence length="162" mass="17973">MPGVRRGTCEDVPAVQRVAHRAWHAAHDDIVGAATVDAFLQRYYTPSRLDDAVTDADRVFRVATVDGDVVAFAEAGPTEADRTWSLARCYVDPEYWREGIGTTLLDAIEASVRDRGGRRLRLVVMAGNDAAIGFYEARGFGRVDDHYDEFLDVEGYVYAKSL</sequence>
<evidence type="ECO:0000313" key="4">
    <source>
        <dbReference type="EMBL" id="GGN92448.1"/>
    </source>
</evidence>
<keyword evidence="1 4" id="KW-0808">Transferase</keyword>
<dbReference type="Proteomes" id="UP000605784">
    <property type="component" value="Unassembled WGS sequence"/>
</dbReference>
<evidence type="ECO:0000256" key="2">
    <source>
        <dbReference type="ARBA" id="ARBA00023315"/>
    </source>
</evidence>
<comment type="caution">
    <text evidence="4">The sequence shown here is derived from an EMBL/GenBank/DDBJ whole genome shotgun (WGS) entry which is preliminary data.</text>
</comment>
<dbReference type="PANTHER" id="PTHR43877">
    <property type="entry name" value="AMINOALKYLPHOSPHONATE N-ACETYLTRANSFERASE-RELATED-RELATED"/>
    <property type="match status" value="1"/>
</dbReference>
<feature type="domain" description="N-acetyltransferase" evidence="3">
    <location>
        <begin position="2"/>
        <end position="162"/>
    </location>
</feature>
<dbReference type="CDD" id="cd04301">
    <property type="entry name" value="NAT_SF"/>
    <property type="match status" value="1"/>
</dbReference>
<evidence type="ECO:0000313" key="5">
    <source>
        <dbReference type="Proteomes" id="UP000605784"/>
    </source>
</evidence>
<dbReference type="Pfam" id="PF00583">
    <property type="entry name" value="Acetyltransf_1"/>
    <property type="match status" value="1"/>
</dbReference>
<accession>A0A830GJV0</accession>
<protein>
    <submittedName>
        <fullName evidence="4">N-acetyltransferase</fullName>
    </submittedName>
</protein>
<dbReference type="Gene3D" id="3.40.630.30">
    <property type="match status" value="1"/>
</dbReference>
<name>A0A830GJV0_9EURY</name>
<proteinExistence type="predicted"/>
<dbReference type="EMBL" id="BMOU01000002">
    <property type="protein sequence ID" value="GGN92448.1"/>
    <property type="molecule type" value="Genomic_DNA"/>
</dbReference>
<dbReference type="PANTHER" id="PTHR43877:SF1">
    <property type="entry name" value="ACETYLTRANSFERASE"/>
    <property type="match status" value="1"/>
</dbReference>
<reference evidence="4" key="2">
    <citation type="submission" date="2020-09" db="EMBL/GenBank/DDBJ databases">
        <authorList>
            <person name="Sun Q."/>
            <person name="Ohkuma M."/>
        </authorList>
    </citation>
    <scope>NUCLEOTIDE SEQUENCE</scope>
    <source>
        <strain evidence="4">JCM 17820</strain>
    </source>
</reference>
<evidence type="ECO:0000256" key="1">
    <source>
        <dbReference type="ARBA" id="ARBA00022679"/>
    </source>
</evidence>